<name>H2J899_MARPK</name>
<dbReference type="HOGENOM" id="CLU_130997_0_0_0"/>
<dbReference type="OrthoDB" id="5123270at2"/>
<proteinExistence type="predicted"/>
<gene>
    <name evidence="1" type="ordered locus">Marpi_1173</name>
</gene>
<dbReference type="Proteomes" id="UP000007161">
    <property type="component" value="Chromosome"/>
</dbReference>
<dbReference type="EMBL" id="CP003257">
    <property type="protein sequence ID" value="AEX85583.1"/>
    <property type="molecule type" value="Genomic_DNA"/>
</dbReference>
<accession>H2J899</accession>
<dbReference type="RefSeq" id="WP_014296655.1">
    <property type="nucleotide sequence ID" value="NC_016751.1"/>
</dbReference>
<dbReference type="STRING" id="443254.Marpi_1173"/>
<organism evidence="1 2">
    <name type="scientific">Marinitoga piezophila (strain DSM 14283 / JCM 11233 / KA3)</name>
    <dbReference type="NCBI Taxonomy" id="443254"/>
    <lineage>
        <taxon>Bacteria</taxon>
        <taxon>Thermotogati</taxon>
        <taxon>Thermotogota</taxon>
        <taxon>Thermotogae</taxon>
        <taxon>Petrotogales</taxon>
        <taxon>Petrotogaceae</taxon>
        <taxon>Marinitoga</taxon>
    </lineage>
</organism>
<reference evidence="1 2" key="1">
    <citation type="journal article" date="2012" name="J. Bacteriol.">
        <title>Complete Genome Sequence of the Thermophilic, Piezophilic, Heterotrophic Bacterium Marinitoga piezophila KA3.</title>
        <authorList>
            <person name="Lucas S."/>
            <person name="Han J."/>
            <person name="Lapidus A."/>
            <person name="Cheng J.F."/>
            <person name="Goodwin L.A."/>
            <person name="Pitluck S."/>
            <person name="Peters L."/>
            <person name="Mikhailova N."/>
            <person name="Teshima H."/>
            <person name="Detter J.C."/>
            <person name="Han C."/>
            <person name="Tapia R."/>
            <person name="Land M."/>
            <person name="Hauser L."/>
            <person name="Kyrpides N.C."/>
            <person name="Ivanova N."/>
            <person name="Pagani I."/>
            <person name="Vannier P."/>
            <person name="Oger P."/>
            <person name="Bartlett D.H."/>
            <person name="Noll K.M."/>
            <person name="Woyke T."/>
            <person name="Jebbar M."/>
        </authorList>
    </citation>
    <scope>NUCLEOTIDE SEQUENCE [LARGE SCALE GENOMIC DNA]</scope>
    <source>
        <strain evidence="2">DSM 14283 / JCM 11233 / KA3</strain>
    </source>
</reference>
<keyword evidence="2" id="KW-1185">Reference proteome</keyword>
<evidence type="ECO:0000313" key="1">
    <source>
        <dbReference type="EMBL" id="AEX85583.1"/>
    </source>
</evidence>
<dbReference type="AlphaFoldDB" id="H2J899"/>
<evidence type="ECO:0000313" key="2">
    <source>
        <dbReference type="Proteomes" id="UP000007161"/>
    </source>
</evidence>
<sequence length="170" mass="19834">MFFFRNLDEKTRRIMLEELEMDIDKRTLYISERLNGDGKKEYPNLLREAIESGNEQTLANSLKDMFNEKELRKNKSVKIPRNANIILAEGEFNKFYIRAICIRALEEGKKLRIYRAKEVKKPRNESNAKIGEFITDPQKLLSCLRDNNFECLQEMVPTGPNSGLSVELVD</sequence>
<reference evidence="2" key="2">
    <citation type="submission" date="2012-01" db="EMBL/GenBank/DDBJ databases">
        <title>Complete sequence of chromosome of Marinitoga piezophila KA3.</title>
        <authorList>
            <person name="Lucas S."/>
            <person name="Han J."/>
            <person name="Lapidus A."/>
            <person name="Cheng J.-F."/>
            <person name="Goodwin L."/>
            <person name="Pitluck S."/>
            <person name="Peters L."/>
            <person name="Mikhailova N."/>
            <person name="Teshima H."/>
            <person name="Detter J.C."/>
            <person name="Han C."/>
            <person name="Tapia R."/>
            <person name="Land M."/>
            <person name="Hauser L."/>
            <person name="Kyrpides N."/>
            <person name="Ivanova N."/>
            <person name="Pagani I."/>
            <person name="Jebbar M."/>
            <person name="Vannier P."/>
            <person name="Oger P."/>
            <person name="Cario A."/>
            <person name="Bartlett D."/>
            <person name="Noll K.M."/>
            <person name="Woyke T."/>
        </authorList>
    </citation>
    <scope>NUCLEOTIDE SEQUENCE [LARGE SCALE GENOMIC DNA]</scope>
    <source>
        <strain evidence="2">DSM 14283 / JCM 11233 / KA3</strain>
    </source>
</reference>
<dbReference type="eggNOG" id="ENOG5032W6X">
    <property type="taxonomic scope" value="Bacteria"/>
</dbReference>
<dbReference type="KEGG" id="mpz:Marpi_1173"/>
<protein>
    <submittedName>
        <fullName evidence="1">Uncharacterized protein</fullName>
    </submittedName>
</protein>